<dbReference type="Gene3D" id="3.30.200.20">
    <property type="entry name" value="Phosphorylase Kinase, domain 1"/>
    <property type="match status" value="1"/>
</dbReference>
<dbReference type="Proteomes" id="UP001594351">
    <property type="component" value="Unassembled WGS sequence"/>
</dbReference>
<dbReference type="PROSITE" id="PS00107">
    <property type="entry name" value="PROTEIN_KINASE_ATP"/>
    <property type="match status" value="1"/>
</dbReference>
<feature type="region of interest" description="Disordered" evidence="6">
    <location>
        <begin position="837"/>
        <end position="879"/>
    </location>
</feature>
<feature type="compositionally biased region" description="Polar residues" evidence="6">
    <location>
        <begin position="843"/>
        <end position="859"/>
    </location>
</feature>
<dbReference type="InterPro" id="IPR005532">
    <property type="entry name" value="SUMF_dom"/>
</dbReference>
<dbReference type="Pfam" id="PF00069">
    <property type="entry name" value="Pkinase"/>
    <property type="match status" value="1"/>
</dbReference>
<dbReference type="GO" id="GO:0016301">
    <property type="term" value="F:kinase activity"/>
    <property type="evidence" value="ECO:0007669"/>
    <property type="project" value="UniProtKB-KW"/>
</dbReference>
<comment type="caution">
    <text evidence="9">The sequence shown here is derived from an EMBL/GenBank/DDBJ whole genome shotgun (WGS) entry which is preliminary data.</text>
</comment>
<dbReference type="InterPro" id="IPR000719">
    <property type="entry name" value="Prot_kinase_dom"/>
</dbReference>
<feature type="binding site" evidence="5">
    <location>
        <position position="39"/>
    </location>
    <ligand>
        <name>ATP</name>
        <dbReference type="ChEBI" id="CHEBI:30616"/>
    </ligand>
</feature>
<evidence type="ECO:0000256" key="6">
    <source>
        <dbReference type="SAM" id="MobiDB-lite"/>
    </source>
</evidence>
<keyword evidence="7" id="KW-0812">Transmembrane</keyword>
<dbReference type="InterPro" id="IPR008271">
    <property type="entry name" value="Ser/Thr_kinase_AS"/>
</dbReference>
<dbReference type="InterPro" id="IPR017441">
    <property type="entry name" value="Protein_kinase_ATP_BS"/>
</dbReference>
<dbReference type="InterPro" id="IPR011009">
    <property type="entry name" value="Kinase-like_dom_sf"/>
</dbReference>
<organism evidence="9 10">
    <name type="scientific">candidate division CSSED10-310 bacterium</name>
    <dbReference type="NCBI Taxonomy" id="2855610"/>
    <lineage>
        <taxon>Bacteria</taxon>
        <taxon>Bacteria division CSSED10-310</taxon>
    </lineage>
</organism>
<feature type="region of interest" description="Disordered" evidence="6">
    <location>
        <begin position="314"/>
        <end position="339"/>
    </location>
</feature>
<evidence type="ECO:0000256" key="3">
    <source>
        <dbReference type="ARBA" id="ARBA00022777"/>
    </source>
</evidence>
<keyword evidence="2 5" id="KW-0547">Nucleotide-binding</keyword>
<proteinExistence type="predicted"/>
<keyword evidence="7" id="KW-0472">Membrane</keyword>
<keyword evidence="10" id="KW-1185">Reference proteome</keyword>
<evidence type="ECO:0000256" key="1">
    <source>
        <dbReference type="ARBA" id="ARBA00022679"/>
    </source>
</evidence>
<dbReference type="Pfam" id="PF03781">
    <property type="entry name" value="FGE-sulfatase"/>
    <property type="match status" value="1"/>
</dbReference>
<dbReference type="PROSITE" id="PS50011">
    <property type="entry name" value="PROTEIN_KINASE_DOM"/>
    <property type="match status" value="1"/>
</dbReference>
<dbReference type="Gene3D" id="3.90.1580.10">
    <property type="entry name" value="paralog of FGE (formylglycine-generating enzyme)"/>
    <property type="match status" value="1"/>
</dbReference>
<dbReference type="PANTHER" id="PTHR43289">
    <property type="entry name" value="MITOGEN-ACTIVATED PROTEIN KINASE KINASE KINASE 20-RELATED"/>
    <property type="match status" value="1"/>
</dbReference>
<gene>
    <name evidence="9" type="ORF">ACFL27_19255</name>
</gene>
<dbReference type="SUPFAM" id="SSF56112">
    <property type="entry name" value="Protein kinase-like (PK-like)"/>
    <property type="match status" value="1"/>
</dbReference>
<dbReference type="SMART" id="SM00220">
    <property type="entry name" value="S_TKc"/>
    <property type="match status" value="1"/>
</dbReference>
<keyword evidence="4 5" id="KW-0067">ATP-binding</keyword>
<evidence type="ECO:0000256" key="2">
    <source>
        <dbReference type="ARBA" id="ARBA00022741"/>
    </source>
</evidence>
<keyword evidence="1" id="KW-0808">Transferase</keyword>
<dbReference type="EMBL" id="JBHPBY010000300">
    <property type="protein sequence ID" value="MFC1852341.1"/>
    <property type="molecule type" value="Genomic_DNA"/>
</dbReference>
<sequence>MDNLKQIGKYQIVAAIGKGGMGYVYKAIDPIIERNVAIKMMKKDNFENEIAVKRFFREAKAIGQLQHPNIIIIHDAGEHNQIPYLVVEYCDGTDLSILLKTGNLPPTNRLLSIMIDVCNALDYAHQQGIVHRDIKPANIFYLKTGQVKLMDFGIAKVEDSVLTKSGMFMGTVHYMSPEQINGKNVDYLTDIYSLGIVIFELFSQKLPFDGNILGAILSKILLAEPVPFEPVDVKLPRILKQIILKTIAKNKSDRYQSAAELALDLAKVKIAYEQNMISGQLDDFSGEGTPDIHEKETIAKQAKLPADEIKLHLPSSTKDNDMKHSPLSPAEPQSDTSSFTRDEAINHIKVDELETKIPVPEQKSDEMETMALAEEKVDDQRESMAPADDAENELDTFALAQQQGLALEIEKVTTEEEKKDDPILTADKKEKKTITPAPKKDITSSKPKIIPTIKVPRTTPESAATDDGRKLKTRTSVSVFLVPIGLVIVLLLAVFYGPVFLSKDVERTPLINQTPDPIQNTRMMEIEKEWQKTKQNNSVESYQAFINSYASDPLAIEKVGQARKKVTALEQTLREHETIASEWQQVLNSYDKVAYKSFIEKYSSNPLAEKEVVQAKKDLAAIIAREKNVIARKKEINKQWQKTLTDNNETGYLTFAQKYHNDPLAKNELVQAQQKLATFKKKRLENKIIQIKSGKVMQLVKGGTFQMGDKYGEGNDDEMLHTVTINDFYISSYEVTFAEFDAFCAAMNRTKPADVGFGREIRPVIQVSWYDAVEYCNWLSLKKGLKPCYTINKSAPDPNNKSFEDELKWTVAVDATASGYRLPTEAEWEYSARQRGQQVRYGNGNNTATEREINFNNKSDSVRADKSRPPGTTPVGSFPSNSIGLYDMSGNVWEWCWDWYGEYDVSSSKNPTGPAAGDTRVLRGGSWIILYPTYVRAANRSSMSPLCRDHDIGFRLVRSP</sequence>
<feature type="transmembrane region" description="Helical" evidence="7">
    <location>
        <begin position="479"/>
        <end position="501"/>
    </location>
</feature>
<dbReference type="Gene3D" id="1.10.510.10">
    <property type="entry name" value="Transferase(Phosphotransferase) domain 1"/>
    <property type="match status" value="1"/>
</dbReference>
<evidence type="ECO:0000256" key="7">
    <source>
        <dbReference type="SAM" id="Phobius"/>
    </source>
</evidence>
<dbReference type="PANTHER" id="PTHR43289:SF6">
    <property type="entry name" value="SERINE_THREONINE-PROTEIN KINASE NEKL-3"/>
    <property type="match status" value="1"/>
</dbReference>
<evidence type="ECO:0000313" key="10">
    <source>
        <dbReference type="Proteomes" id="UP001594351"/>
    </source>
</evidence>
<dbReference type="PROSITE" id="PS00108">
    <property type="entry name" value="PROTEIN_KINASE_ST"/>
    <property type="match status" value="1"/>
</dbReference>
<accession>A0ABV6Z1L2</accession>
<evidence type="ECO:0000256" key="4">
    <source>
        <dbReference type="ARBA" id="ARBA00022840"/>
    </source>
</evidence>
<dbReference type="InterPro" id="IPR016187">
    <property type="entry name" value="CTDL_fold"/>
</dbReference>
<dbReference type="SUPFAM" id="SSF56436">
    <property type="entry name" value="C-type lectin-like"/>
    <property type="match status" value="1"/>
</dbReference>
<feature type="domain" description="Protein kinase" evidence="8">
    <location>
        <begin position="10"/>
        <end position="266"/>
    </location>
</feature>
<evidence type="ECO:0000256" key="5">
    <source>
        <dbReference type="PROSITE-ProRule" id="PRU10141"/>
    </source>
</evidence>
<name>A0ABV6Z1L2_UNCC1</name>
<keyword evidence="7" id="KW-1133">Transmembrane helix</keyword>
<dbReference type="InterPro" id="IPR042095">
    <property type="entry name" value="SUMF_sf"/>
</dbReference>
<dbReference type="CDD" id="cd14014">
    <property type="entry name" value="STKc_PknB_like"/>
    <property type="match status" value="1"/>
</dbReference>
<keyword evidence="3 9" id="KW-0418">Kinase</keyword>
<protein>
    <submittedName>
        <fullName evidence="9">Bifunctional serine/threonine-protein kinase/formylglycine-generating enzyme family protein</fullName>
    </submittedName>
</protein>
<evidence type="ECO:0000259" key="8">
    <source>
        <dbReference type="PROSITE" id="PS50011"/>
    </source>
</evidence>
<reference evidence="9 10" key="1">
    <citation type="submission" date="2024-09" db="EMBL/GenBank/DDBJ databases">
        <title>Laminarin stimulates single cell rates of sulfate reduction while oxygen inhibits transcriptomic activity in coastal marine sediment.</title>
        <authorList>
            <person name="Lindsay M."/>
            <person name="Orcutt B."/>
            <person name="Emerson D."/>
            <person name="Stepanauskas R."/>
            <person name="D'Angelo T."/>
        </authorList>
    </citation>
    <scope>NUCLEOTIDE SEQUENCE [LARGE SCALE GENOMIC DNA]</scope>
    <source>
        <strain evidence="9">SAG AM-311-K15</strain>
    </source>
</reference>
<evidence type="ECO:0000313" key="9">
    <source>
        <dbReference type="EMBL" id="MFC1852341.1"/>
    </source>
</evidence>